<dbReference type="InterPro" id="IPR014757">
    <property type="entry name" value="Tscrpt_reg_IclR_C"/>
</dbReference>
<dbReference type="InterPro" id="IPR036390">
    <property type="entry name" value="WH_DNA-bd_sf"/>
</dbReference>
<dbReference type="Pfam" id="PF01614">
    <property type="entry name" value="IclR_C"/>
    <property type="match status" value="1"/>
</dbReference>
<protein>
    <submittedName>
        <fullName evidence="5">IclR family transcriptional regulator C-terminal domain-containing protein</fullName>
    </submittedName>
</protein>
<keyword evidence="1" id="KW-0805">Transcription regulation</keyword>
<dbReference type="PANTHER" id="PTHR30136:SF35">
    <property type="entry name" value="HTH-TYPE TRANSCRIPTIONAL REGULATOR RV1719"/>
    <property type="match status" value="1"/>
</dbReference>
<dbReference type="InterPro" id="IPR036388">
    <property type="entry name" value="WH-like_DNA-bd_sf"/>
</dbReference>
<evidence type="ECO:0000259" key="4">
    <source>
        <dbReference type="PROSITE" id="PS51078"/>
    </source>
</evidence>
<dbReference type="PANTHER" id="PTHR30136">
    <property type="entry name" value="HELIX-TURN-HELIX TRANSCRIPTIONAL REGULATOR, ICLR FAMILY"/>
    <property type="match status" value="1"/>
</dbReference>
<dbReference type="SUPFAM" id="SSF46785">
    <property type="entry name" value="Winged helix' DNA-binding domain"/>
    <property type="match status" value="1"/>
</dbReference>
<accession>A0ABU3RWS4</accession>
<name>A0ABU3RWS4_9MICO</name>
<dbReference type="SUPFAM" id="SSF55781">
    <property type="entry name" value="GAF domain-like"/>
    <property type="match status" value="1"/>
</dbReference>
<keyword evidence="6" id="KW-1185">Reference proteome</keyword>
<proteinExistence type="predicted"/>
<dbReference type="InterPro" id="IPR050707">
    <property type="entry name" value="HTH_MetabolicPath_Reg"/>
</dbReference>
<dbReference type="RefSeq" id="WP_316001509.1">
    <property type="nucleotide sequence ID" value="NZ_JAWDIU010000003.1"/>
</dbReference>
<organism evidence="5 6">
    <name type="scientific">Microbacterium algihabitans</name>
    <dbReference type="NCBI Taxonomy" id="3075992"/>
    <lineage>
        <taxon>Bacteria</taxon>
        <taxon>Bacillati</taxon>
        <taxon>Actinomycetota</taxon>
        <taxon>Actinomycetes</taxon>
        <taxon>Micrococcales</taxon>
        <taxon>Microbacteriaceae</taxon>
        <taxon>Microbacterium</taxon>
    </lineage>
</organism>
<keyword evidence="2" id="KW-0238">DNA-binding</keyword>
<dbReference type="Gene3D" id="3.30.450.40">
    <property type="match status" value="1"/>
</dbReference>
<dbReference type="Proteomes" id="UP001256673">
    <property type="component" value="Unassembled WGS sequence"/>
</dbReference>
<dbReference type="PROSITE" id="PS51078">
    <property type="entry name" value="ICLR_ED"/>
    <property type="match status" value="1"/>
</dbReference>
<dbReference type="InterPro" id="IPR029016">
    <property type="entry name" value="GAF-like_dom_sf"/>
</dbReference>
<evidence type="ECO:0000313" key="5">
    <source>
        <dbReference type="EMBL" id="MDU0327321.1"/>
    </source>
</evidence>
<evidence type="ECO:0000256" key="3">
    <source>
        <dbReference type="ARBA" id="ARBA00023163"/>
    </source>
</evidence>
<dbReference type="Pfam" id="PF09339">
    <property type="entry name" value="HTH_IclR"/>
    <property type="match status" value="1"/>
</dbReference>
<evidence type="ECO:0000313" key="6">
    <source>
        <dbReference type="Proteomes" id="UP001256673"/>
    </source>
</evidence>
<dbReference type="Gene3D" id="1.10.10.10">
    <property type="entry name" value="Winged helix-like DNA-binding domain superfamily/Winged helix DNA-binding domain"/>
    <property type="match status" value="1"/>
</dbReference>
<comment type="caution">
    <text evidence="5">The sequence shown here is derived from an EMBL/GenBank/DDBJ whole genome shotgun (WGS) entry which is preliminary data.</text>
</comment>
<reference evidence="5 6" key="1">
    <citation type="submission" date="2023-09" db="EMBL/GenBank/DDBJ databases">
        <title>Microbacterium fusihabitans sp. nov., Microbacterium phycihabitans sp. nov., and Microbacterium cervinum sp. nov., isolated from dried seaweeds of beach.</title>
        <authorList>
            <person name="Lee S.D."/>
        </authorList>
    </citation>
    <scope>NUCLEOTIDE SEQUENCE [LARGE SCALE GENOMIC DNA]</scope>
    <source>
        <strain evidence="5 6">KSW2-21</strain>
    </source>
</reference>
<dbReference type="InterPro" id="IPR005471">
    <property type="entry name" value="Tscrpt_reg_IclR_N"/>
</dbReference>
<keyword evidence="3" id="KW-0804">Transcription</keyword>
<evidence type="ECO:0000256" key="2">
    <source>
        <dbReference type="ARBA" id="ARBA00023125"/>
    </source>
</evidence>
<evidence type="ECO:0000256" key="1">
    <source>
        <dbReference type="ARBA" id="ARBA00023015"/>
    </source>
</evidence>
<dbReference type="EMBL" id="JAWDIU010000003">
    <property type="protein sequence ID" value="MDU0327321.1"/>
    <property type="molecule type" value="Genomic_DNA"/>
</dbReference>
<sequence>MTAPASLTQGLSLLTAAVERERSGRPGLALARLAEAAGVERSRASRVTQELRRLDFVERDAASALRAGPAFLRASAARHEPWLRSARVHLRTMAAQLGMTARVVAADGQRALLLRIEGVEANGEGTLRPSAVAPIWCTGAGRALLWDHSRDDLGALLADAQFVGVGGPGAARSVNDVDALLRRDRERGIVTAHEEYVAGVTDHALPVRGADGIVAAVSVSGPPTGAAQMRRIAALLADSAARLSALAAGATD</sequence>
<feature type="domain" description="IclR-ED" evidence="4">
    <location>
        <begin position="63"/>
        <end position="249"/>
    </location>
</feature>
<gene>
    <name evidence="5" type="ORF">RWH43_11190</name>
</gene>